<dbReference type="Pfam" id="PF00011">
    <property type="entry name" value="HSP20"/>
    <property type="match status" value="1"/>
</dbReference>
<dbReference type="InterPro" id="IPR002068">
    <property type="entry name" value="A-crystallin/Hsp20_dom"/>
</dbReference>
<reference evidence="4 5" key="1">
    <citation type="submission" date="2018-06" db="EMBL/GenBank/DDBJ databases">
        <authorList>
            <consortium name="Pathogen Informatics"/>
            <person name="Doyle S."/>
        </authorList>
    </citation>
    <scope>NUCLEOTIDE SEQUENCE [LARGE SCALE GENOMIC DNA]</scope>
    <source>
        <strain evidence="4 5">NCTC7972</strain>
    </source>
</reference>
<evidence type="ECO:0000259" key="3">
    <source>
        <dbReference type="PROSITE" id="PS01031"/>
    </source>
</evidence>
<dbReference type="PANTHER" id="PTHR11527">
    <property type="entry name" value="HEAT-SHOCK PROTEIN 20 FAMILY MEMBER"/>
    <property type="match status" value="1"/>
</dbReference>
<gene>
    <name evidence="4" type="ORF">NCTC7972_02322</name>
</gene>
<dbReference type="RefSeq" id="WP_001798780.1">
    <property type="nucleotide sequence ID" value="NZ_BAABRD010000005.1"/>
</dbReference>
<evidence type="ECO:0000313" key="5">
    <source>
        <dbReference type="Proteomes" id="UP000254224"/>
    </source>
</evidence>
<proteinExistence type="inferred from homology"/>
<evidence type="ECO:0000256" key="1">
    <source>
        <dbReference type="PROSITE-ProRule" id="PRU00285"/>
    </source>
</evidence>
<sequence>MILNFNQFDNHNFFNTNPSDTFKDLGKQVFNYFSTPSFVTNIYETEELYYLEAELAGANKEDIHIDFNNHVLTIQASRHAKYKNEQLILDERHFEQVSRQFDFDFVDKQRITASFENGLLAITLPKIKPNNDTTSSTSIPIS</sequence>
<name>A0A8G2M9H3_STAAU</name>
<evidence type="ECO:0000313" key="4">
    <source>
        <dbReference type="EMBL" id="SUK18797.1"/>
    </source>
</evidence>
<dbReference type="InterPro" id="IPR031107">
    <property type="entry name" value="Small_HSP"/>
</dbReference>
<dbReference type="SUPFAM" id="SSF49764">
    <property type="entry name" value="HSP20-like chaperones"/>
    <property type="match status" value="1"/>
</dbReference>
<dbReference type="AlphaFoldDB" id="A0A8G2M9H3"/>
<evidence type="ECO:0000256" key="2">
    <source>
        <dbReference type="RuleBase" id="RU003616"/>
    </source>
</evidence>
<comment type="caution">
    <text evidence="4">The sequence shown here is derived from an EMBL/GenBank/DDBJ whole genome shotgun (WGS) entry which is preliminary data.</text>
</comment>
<accession>A0A8G2M9H3</accession>
<feature type="domain" description="SHSP" evidence="3">
    <location>
        <begin position="28"/>
        <end position="142"/>
    </location>
</feature>
<organism evidence="4 5">
    <name type="scientific">Staphylococcus aureus</name>
    <dbReference type="NCBI Taxonomy" id="1280"/>
    <lineage>
        <taxon>Bacteria</taxon>
        <taxon>Bacillati</taxon>
        <taxon>Bacillota</taxon>
        <taxon>Bacilli</taxon>
        <taxon>Bacillales</taxon>
        <taxon>Staphylococcaceae</taxon>
        <taxon>Staphylococcus</taxon>
    </lineage>
</organism>
<protein>
    <submittedName>
        <fullName evidence="4">Small heat shock protein</fullName>
    </submittedName>
</protein>
<keyword evidence="4" id="KW-0346">Stress response</keyword>
<dbReference type="EMBL" id="UHAI01000002">
    <property type="protein sequence ID" value="SUK18797.1"/>
    <property type="molecule type" value="Genomic_DNA"/>
</dbReference>
<dbReference type="PROSITE" id="PS01031">
    <property type="entry name" value="SHSP"/>
    <property type="match status" value="1"/>
</dbReference>
<dbReference type="Proteomes" id="UP000254224">
    <property type="component" value="Unassembled WGS sequence"/>
</dbReference>
<dbReference type="Gene3D" id="2.60.40.790">
    <property type="match status" value="1"/>
</dbReference>
<comment type="similarity">
    <text evidence="1 2">Belongs to the small heat shock protein (HSP20) family.</text>
</comment>
<dbReference type="InterPro" id="IPR008978">
    <property type="entry name" value="HSP20-like_chaperone"/>
</dbReference>